<reference evidence="1 2" key="1">
    <citation type="submission" date="2018-05" db="EMBL/GenBank/DDBJ databases">
        <title>Genomic Encyclopedia of Type Strains, Phase IV (KMG-IV): sequencing the most valuable type-strain genomes for metagenomic binning, comparative biology and taxonomic classification.</title>
        <authorList>
            <person name="Goeker M."/>
        </authorList>
    </citation>
    <scope>NUCLEOTIDE SEQUENCE [LARGE SCALE GENOMIC DNA]</scope>
    <source>
        <strain evidence="1 2">DSM 16791</strain>
    </source>
</reference>
<comment type="caution">
    <text evidence="1">The sequence shown here is derived from an EMBL/GenBank/DDBJ whole genome shotgun (WGS) entry which is preliminary data.</text>
</comment>
<keyword evidence="2" id="KW-1185">Reference proteome</keyword>
<sequence>MSLGLLVMVVVLGIGLVVAAVHYSGGSLARDDRDPGTAILEFGRAYPTEAIRSVILTETGDAAFLRLADGRTGFLQTMGKHYVARIIDPAYVTAKPLDRGHGMTIMFRESTLKGGDYRFRSAKDAAEVSLWLVESFVVAGREVEERAGQGNG</sequence>
<accession>A0A317PV89</accession>
<dbReference type="RefSeq" id="WP_110030645.1">
    <property type="nucleotide sequence ID" value="NZ_QGTR01000001.1"/>
</dbReference>
<proteinExistence type="predicted"/>
<evidence type="ECO:0008006" key="3">
    <source>
        <dbReference type="Google" id="ProtNLM"/>
    </source>
</evidence>
<gene>
    <name evidence="1" type="ORF">DFR52_101878</name>
</gene>
<dbReference type="OrthoDB" id="8445114at2"/>
<protein>
    <recommendedName>
        <fullName evidence="3">Photosynthetic complex assembly protein</fullName>
    </recommendedName>
</protein>
<organism evidence="1 2">
    <name type="scientific">Hoeflea marina</name>
    <dbReference type="NCBI Taxonomy" id="274592"/>
    <lineage>
        <taxon>Bacteria</taxon>
        <taxon>Pseudomonadati</taxon>
        <taxon>Pseudomonadota</taxon>
        <taxon>Alphaproteobacteria</taxon>
        <taxon>Hyphomicrobiales</taxon>
        <taxon>Rhizobiaceae</taxon>
        <taxon>Hoeflea</taxon>
    </lineage>
</organism>
<dbReference type="Proteomes" id="UP000246352">
    <property type="component" value="Unassembled WGS sequence"/>
</dbReference>
<name>A0A317PV89_9HYPH</name>
<dbReference type="AlphaFoldDB" id="A0A317PV89"/>
<evidence type="ECO:0000313" key="1">
    <source>
        <dbReference type="EMBL" id="PWW04186.1"/>
    </source>
</evidence>
<dbReference type="EMBL" id="QGTR01000001">
    <property type="protein sequence ID" value="PWW04186.1"/>
    <property type="molecule type" value="Genomic_DNA"/>
</dbReference>
<evidence type="ECO:0000313" key="2">
    <source>
        <dbReference type="Proteomes" id="UP000246352"/>
    </source>
</evidence>